<sequence>MRPPSSSLSYPGAGANDDARSPGSGGTPGPLSQQAPTSLDSSDPVWRSAAVNTILSDESLSLGAFPQGFTIYWCGGGKPPLSSRPSKEQPIQLYSDFNITGGVRKECKKLRFKRVVFAWDEIALRHFRGSVWVFRENLRIFGVYSERERDKE</sequence>
<organism evidence="2 3">
    <name type="scientific">Cotesia glomerata</name>
    <name type="common">Lepidopteran parasitic wasp</name>
    <name type="synonym">Apanteles glomeratus</name>
    <dbReference type="NCBI Taxonomy" id="32391"/>
    <lineage>
        <taxon>Eukaryota</taxon>
        <taxon>Metazoa</taxon>
        <taxon>Ecdysozoa</taxon>
        <taxon>Arthropoda</taxon>
        <taxon>Hexapoda</taxon>
        <taxon>Insecta</taxon>
        <taxon>Pterygota</taxon>
        <taxon>Neoptera</taxon>
        <taxon>Endopterygota</taxon>
        <taxon>Hymenoptera</taxon>
        <taxon>Apocrita</taxon>
        <taxon>Ichneumonoidea</taxon>
        <taxon>Braconidae</taxon>
        <taxon>Microgastrinae</taxon>
        <taxon>Cotesia</taxon>
    </lineage>
</organism>
<keyword evidence="3" id="KW-1185">Reference proteome</keyword>
<evidence type="ECO:0000313" key="3">
    <source>
        <dbReference type="Proteomes" id="UP000826195"/>
    </source>
</evidence>
<comment type="caution">
    <text evidence="2">The sequence shown here is derived from an EMBL/GenBank/DDBJ whole genome shotgun (WGS) entry which is preliminary data.</text>
</comment>
<dbReference type="Proteomes" id="UP000826195">
    <property type="component" value="Unassembled WGS sequence"/>
</dbReference>
<reference evidence="2 3" key="1">
    <citation type="journal article" date="2021" name="J. Hered.">
        <title>A chromosome-level genome assembly of the parasitoid wasp, Cotesia glomerata (Hymenoptera: Braconidae).</title>
        <authorList>
            <person name="Pinto B.J."/>
            <person name="Weis J.J."/>
            <person name="Gamble T."/>
            <person name="Ode P.J."/>
            <person name="Paul R."/>
            <person name="Zaspel J.M."/>
        </authorList>
    </citation>
    <scope>NUCLEOTIDE SEQUENCE [LARGE SCALE GENOMIC DNA]</scope>
    <source>
        <strain evidence="2">CgM1</strain>
    </source>
</reference>
<evidence type="ECO:0000313" key="2">
    <source>
        <dbReference type="EMBL" id="KAH0568719.1"/>
    </source>
</evidence>
<gene>
    <name evidence="2" type="ORF">KQX54_021409</name>
</gene>
<name>A0AAV7JAG5_COTGL</name>
<protein>
    <submittedName>
        <fullName evidence="2">Uncharacterized protein</fullName>
    </submittedName>
</protein>
<accession>A0AAV7JAG5</accession>
<feature type="region of interest" description="Disordered" evidence="1">
    <location>
        <begin position="1"/>
        <end position="44"/>
    </location>
</feature>
<dbReference type="AlphaFoldDB" id="A0AAV7JAG5"/>
<evidence type="ECO:0000256" key="1">
    <source>
        <dbReference type="SAM" id="MobiDB-lite"/>
    </source>
</evidence>
<proteinExistence type="predicted"/>
<dbReference type="EMBL" id="JAHXZJ010000001">
    <property type="protein sequence ID" value="KAH0568719.1"/>
    <property type="molecule type" value="Genomic_DNA"/>
</dbReference>